<evidence type="ECO:0000313" key="2">
    <source>
        <dbReference type="Proteomes" id="UP000070248"/>
    </source>
</evidence>
<evidence type="ECO:0000313" key="1">
    <source>
        <dbReference type="EMBL" id="KXB08914.1"/>
    </source>
</evidence>
<gene>
    <name evidence="1" type="ORF">AKJ59_00155</name>
</gene>
<dbReference type="Proteomes" id="UP000070248">
    <property type="component" value="Unassembled WGS sequence"/>
</dbReference>
<name>A0A133VR43_9EURY</name>
<dbReference type="EMBL" id="LHYL01000002">
    <property type="protein sequence ID" value="KXB08914.1"/>
    <property type="molecule type" value="Genomic_DNA"/>
</dbReference>
<protein>
    <submittedName>
        <fullName evidence="1">Uncharacterized protein</fullName>
    </submittedName>
</protein>
<proteinExistence type="predicted"/>
<reference evidence="1 2" key="1">
    <citation type="journal article" date="2016" name="Sci. Rep.">
        <title>Metabolic traits of an uncultured archaeal lineage -MSBL1- from brine pools of the Red Sea.</title>
        <authorList>
            <person name="Mwirichia R."/>
            <person name="Alam I."/>
            <person name="Rashid M."/>
            <person name="Vinu M."/>
            <person name="Ba-Alawi W."/>
            <person name="Anthony Kamau A."/>
            <person name="Kamanda Ngugi D."/>
            <person name="Goker M."/>
            <person name="Klenk H.P."/>
            <person name="Bajic V."/>
            <person name="Stingl U."/>
        </authorList>
    </citation>
    <scope>NUCLEOTIDE SEQUENCE [LARGE SCALE GENOMIC DNA]</scope>
    <source>
        <strain evidence="1">SCGC-AAA385M02</strain>
    </source>
</reference>
<accession>A0A133VR43</accession>
<sequence>MYKSMPIVYSVFDETSNPLYGGLMTRVSIEDETDVPFITLEQPTIEDETIRLEMEELEEITRVSRRMIDNYNRQTEEK</sequence>
<comment type="caution">
    <text evidence="1">The sequence shown here is derived from an EMBL/GenBank/DDBJ whole genome shotgun (WGS) entry which is preliminary data.</text>
</comment>
<keyword evidence="2" id="KW-1185">Reference proteome</keyword>
<organism evidence="1 2">
    <name type="scientific">candidate division MSBL1 archaeon SCGC-AAA385M02</name>
    <dbReference type="NCBI Taxonomy" id="1698287"/>
    <lineage>
        <taxon>Archaea</taxon>
        <taxon>Methanobacteriati</taxon>
        <taxon>Methanobacteriota</taxon>
        <taxon>candidate division MSBL1</taxon>
    </lineage>
</organism>
<dbReference type="AlphaFoldDB" id="A0A133VR43"/>